<evidence type="ECO:0000313" key="7">
    <source>
        <dbReference type="Proteomes" id="UP000429523"/>
    </source>
</evidence>
<dbReference type="EMBL" id="QXGB01000015">
    <property type="protein sequence ID" value="KAE9237263.1"/>
    <property type="molecule type" value="Genomic_DNA"/>
</dbReference>
<dbReference type="EMBL" id="QXGE01000013">
    <property type="protein sequence ID" value="KAE9329921.1"/>
    <property type="molecule type" value="Genomic_DNA"/>
</dbReference>
<evidence type="ECO:0000313" key="10">
    <source>
        <dbReference type="Proteomes" id="UP000440367"/>
    </source>
</evidence>
<evidence type="ECO:0000313" key="5">
    <source>
        <dbReference type="EMBL" id="KAE9258532.1"/>
    </source>
</evidence>
<name>A0A6A3G064_9STRA</name>
<dbReference type="Proteomes" id="UP000440367">
    <property type="component" value="Unassembled WGS sequence"/>
</dbReference>
<proteinExistence type="predicted"/>
<evidence type="ECO:0000313" key="12">
    <source>
        <dbReference type="Proteomes" id="UP000441208"/>
    </source>
</evidence>
<evidence type="ECO:0000313" key="2">
    <source>
        <dbReference type="EMBL" id="KAE9141336.1"/>
    </source>
</evidence>
<dbReference type="EMBL" id="QXFZ01000005">
    <property type="protein sequence ID" value="KAE9141336.1"/>
    <property type="molecule type" value="Genomic_DNA"/>
</dbReference>
<dbReference type="EMBL" id="QXGA01000012">
    <property type="protein sequence ID" value="KAE9155493.1"/>
    <property type="molecule type" value="Genomic_DNA"/>
</dbReference>
<dbReference type="Proteomes" id="UP000440732">
    <property type="component" value="Unassembled WGS sequence"/>
</dbReference>
<dbReference type="OrthoDB" id="93910at2759"/>
<dbReference type="Proteomes" id="UP000441208">
    <property type="component" value="Unassembled WGS sequence"/>
</dbReference>
<comment type="caution">
    <text evidence="1">The sequence shown here is derived from an EMBL/GenBank/DDBJ whole genome shotgun (WGS) entry which is preliminary data.</text>
</comment>
<gene>
    <name evidence="6" type="ORF">PF001_g637</name>
    <name evidence="5" type="ORF">PF002_g13</name>
    <name evidence="4" type="ORF">PF005_g695</name>
    <name evidence="3" type="ORF">PF006_g549</name>
    <name evidence="2" type="ORF">PF007_g292</name>
    <name evidence="1" type="ORF">PF009_g325</name>
</gene>
<reference evidence="7 8" key="1">
    <citation type="submission" date="2018-08" db="EMBL/GenBank/DDBJ databases">
        <title>Genomic investigation of the strawberry pathogen Phytophthora fragariae indicates pathogenicity is determined by transcriptional variation in three key races.</title>
        <authorList>
            <person name="Adams T.M."/>
            <person name="Armitage A.D."/>
            <person name="Sobczyk M.K."/>
            <person name="Bates H.J."/>
            <person name="Dunwell J.M."/>
            <person name="Nellist C.F."/>
            <person name="Harrison R.J."/>
        </authorList>
    </citation>
    <scope>NUCLEOTIDE SEQUENCE [LARGE SCALE GENOMIC DNA]</scope>
    <source>
        <strain evidence="6 9">A4</strain>
        <strain evidence="5 10">BC-1</strain>
        <strain evidence="4 8">NOV-27</strain>
        <strain evidence="3 11">NOV-5</strain>
        <strain evidence="2 12">NOV-71</strain>
        <strain evidence="1 7">NOV-9</strain>
    </source>
</reference>
<evidence type="ECO:0000313" key="11">
    <source>
        <dbReference type="Proteomes" id="UP000440732"/>
    </source>
</evidence>
<evidence type="ECO:0000313" key="6">
    <source>
        <dbReference type="EMBL" id="KAE9329921.1"/>
    </source>
</evidence>
<dbReference type="Proteomes" id="UP000437068">
    <property type="component" value="Unassembled WGS sequence"/>
</dbReference>
<evidence type="ECO:0000313" key="3">
    <source>
        <dbReference type="EMBL" id="KAE9155493.1"/>
    </source>
</evidence>
<dbReference type="EMBL" id="QXGD01000001">
    <property type="protein sequence ID" value="KAE9258532.1"/>
    <property type="molecule type" value="Genomic_DNA"/>
</dbReference>
<organism evidence="1 7">
    <name type="scientific">Phytophthora fragariae</name>
    <dbReference type="NCBI Taxonomy" id="53985"/>
    <lineage>
        <taxon>Eukaryota</taxon>
        <taxon>Sar</taxon>
        <taxon>Stramenopiles</taxon>
        <taxon>Oomycota</taxon>
        <taxon>Peronosporomycetes</taxon>
        <taxon>Peronosporales</taxon>
        <taxon>Peronosporaceae</taxon>
        <taxon>Phytophthora</taxon>
    </lineage>
</organism>
<protein>
    <recommendedName>
        <fullName evidence="13">DDE-1 domain-containing protein</fullName>
    </recommendedName>
</protein>
<dbReference type="AlphaFoldDB" id="A0A6A3G064"/>
<evidence type="ECO:0000313" key="9">
    <source>
        <dbReference type="Proteomes" id="UP000437068"/>
    </source>
</evidence>
<accession>A0A6A3G064</accession>
<keyword evidence="8" id="KW-1185">Reference proteome</keyword>
<dbReference type="Proteomes" id="UP000429523">
    <property type="component" value="Unassembled WGS sequence"/>
</dbReference>
<dbReference type="Proteomes" id="UP000433483">
    <property type="component" value="Unassembled WGS sequence"/>
</dbReference>
<evidence type="ECO:0000313" key="8">
    <source>
        <dbReference type="Proteomes" id="UP000433483"/>
    </source>
</evidence>
<sequence length="71" mass="8203">MYQPLHVGVMGLLKSSLRSTWVYRKSPKTAMEKRLDIIERTIIAWNSIDEGTVCSSFKKAIPRQFEAVEFL</sequence>
<evidence type="ECO:0008006" key="13">
    <source>
        <dbReference type="Google" id="ProtNLM"/>
    </source>
</evidence>
<evidence type="ECO:0000313" key="1">
    <source>
        <dbReference type="EMBL" id="KAE8950141.1"/>
    </source>
</evidence>
<dbReference type="EMBL" id="QXGF01000006">
    <property type="protein sequence ID" value="KAE8950141.1"/>
    <property type="molecule type" value="Genomic_DNA"/>
</dbReference>
<evidence type="ECO:0000313" key="4">
    <source>
        <dbReference type="EMBL" id="KAE9237263.1"/>
    </source>
</evidence>